<dbReference type="OrthoDB" id="558513at2"/>
<keyword evidence="2" id="KW-0540">Nuclease</keyword>
<dbReference type="Pfam" id="PF08774">
    <property type="entry name" value="VRR_NUC"/>
    <property type="match status" value="1"/>
</dbReference>
<gene>
    <name evidence="5" type="ORF">AWB77_06747</name>
</gene>
<sequence length="125" mass="13830">MTEHGIQNSIRNELAGHCLLFRANVGRGWTGDIHRLPDGSILIRNPRPFDTGLPPGFSDLFGGEFVTITPEMVGQQFLRFLAGECKTKDGRVSKQQRAFLDAINRHGGKADVWRSVADAKRTLGL</sequence>
<protein>
    <submittedName>
        <fullName evidence="5">VRR-NUC domain protein</fullName>
    </submittedName>
</protein>
<dbReference type="InterPro" id="IPR014883">
    <property type="entry name" value="VRR_NUC"/>
</dbReference>
<dbReference type="AlphaFoldDB" id="A0A158E958"/>
<dbReference type="RefSeq" id="WP_061138701.1">
    <property type="nucleotide sequence ID" value="NZ_FCNX02000029.1"/>
</dbReference>
<evidence type="ECO:0000313" key="6">
    <source>
        <dbReference type="Proteomes" id="UP000054903"/>
    </source>
</evidence>
<dbReference type="GO" id="GO:0016788">
    <property type="term" value="F:hydrolase activity, acting on ester bonds"/>
    <property type="evidence" value="ECO:0007669"/>
    <property type="project" value="InterPro"/>
</dbReference>
<comment type="caution">
    <text evidence="5">The sequence shown here is derived from an EMBL/GenBank/DDBJ whole genome shotgun (WGS) entry which is preliminary data.</text>
</comment>
<feature type="domain" description="VRR-NUC" evidence="4">
    <location>
        <begin position="55"/>
        <end position="116"/>
    </location>
</feature>
<evidence type="ECO:0000256" key="3">
    <source>
        <dbReference type="ARBA" id="ARBA00022801"/>
    </source>
</evidence>
<evidence type="ECO:0000256" key="2">
    <source>
        <dbReference type="ARBA" id="ARBA00022722"/>
    </source>
</evidence>
<keyword evidence="3" id="KW-0378">Hydrolase</keyword>
<proteinExistence type="predicted"/>
<evidence type="ECO:0000259" key="4">
    <source>
        <dbReference type="Pfam" id="PF08774"/>
    </source>
</evidence>
<dbReference type="InterPro" id="IPR011856">
    <property type="entry name" value="tRNA_endonuc-like_dom_sf"/>
</dbReference>
<dbReference type="Gene3D" id="3.40.1350.10">
    <property type="match status" value="1"/>
</dbReference>
<dbReference type="EMBL" id="FCNX02000029">
    <property type="protein sequence ID" value="SAL03240.1"/>
    <property type="molecule type" value="Genomic_DNA"/>
</dbReference>
<name>A0A158E958_9BURK</name>
<dbReference type="STRING" id="1777138.AWB77_06747"/>
<keyword evidence="6" id="KW-1185">Reference proteome</keyword>
<evidence type="ECO:0000256" key="1">
    <source>
        <dbReference type="ARBA" id="ARBA00001946"/>
    </source>
</evidence>
<evidence type="ECO:0000313" key="5">
    <source>
        <dbReference type="EMBL" id="SAL03240.1"/>
    </source>
</evidence>
<comment type="cofactor">
    <cofactor evidence="1">
        <name>Mg(2+)</name>
        <dbReference type="ChEBI" id="CHEBI:18420"/>
    </cofactor>
</comment>
<accession>A0A158E958</accession>
<dbReference type="Proteomes" id="UP000054903">
    <property type="component" value="Unassembled WGS sequence"/>
</dbReference>
<dbReference type="GO" id="GO:0003676">
    <property type="term" value="F:nucleic acid binding"/>
    <property type="evidence" value="ECO:0007669"/>
    <property type="project" value="InterPro"/>
</dbReference>
<organism evidence="5 6">
    <name type="scientific">Caballeronia fortuita</name>
    <dbReference type="NCBI Taxonomy" id="1777138"/>
    <lineage>
        <taxon>Bacteria</taxon>
        <taxon>Pseudomonadati</taxon>
        <taxon>Pseudomonadota</taxon>
        <taxon>Betaproteobacteria</taxon>
        <taxon>Burkholderiales</taxon>
        <taxon>Burkholderiaceae</taxon>
        <taxon>Caballeronia</taxon>
    </lineage>
</organism>
<dbReference type="GO" id="GO:0004518">
    <property type="term" value="F:nuclease activity"/>
    <property type="evidence" value="ECO:0007669"/>
    <property type="project" value="UniProtKB-KW"/>
</dbReference>
<reference evidence="5" key="1">
    <citation type="submission" date="2016-01" db="EMBL/GenBank/DDBJ databases">
        <authorList>
            <person name="Peeters C."/>
        </authorList>
    </citation>
    <scope>NUCLEOTIDE SEQUENCE</scope>
    <source>
        <strain evidence="5">LMG 29320</strain>
    </source>
</reference>